<organism evidence="2 3">
    <name type="scientific">Bacillus thuringiensis serovar toumanoffi</name>
    <dbReference type="NCBI Taxonomy" id="180862"/>
    <lineage>
        <taxon>Bacteria</taxon>
        <taxon>Bacillati</taxon>
        <taxon>Bacillota</taxon>
        <taxon>Bacilli</taxon>
        <taxon>Bacillales</taxon>
        <taxon>Bacillaceae</taxon>
        <taxon>Bacillus</taxon>
        <taxon>Bacillus cereus group</taxon>
    </lineage>
</organism>
<evidence type="ECO:0000256" key="1">
    <source>
        <dbReference type="SAM" id="Phobius"/>
    </source>
</evidence>
<reference evidence="2 3" key="1">
    <citation type="submission" date="2023-10" db="EMBL/GenBank/DDBJ databases">
        <title>Draft Genome Sequence of Bacillus thuringiensis serovar. toumanoffi 4059: Identification of a Novel Cry Protein Candidate.</title>
        <authorList>
            <person name="Murdoch R.W."/>
            <person name="Gemler B."/>
            <person name="Heater B.S."/>
        </authorList>
    </citation>
    <scope>NUCLEOTIDE SEQUENCE [LARGE SCALE GENOMIC DNA]</scope>
    <source>
        <strain evidence="2 3">4059</strain>
    </source>
</reference>
<sequence length="34" mass="4132">MKKLWIKIFLIIFIAIFLLIILYFGGMSLFWNKP</sequence>
<comment type="caution">
    <text evidence="2">The sequence shown here is derived from an EMBL/GenBank/DDBJ whole genome shotgun (WGS) entry which is preliminary data.</text>
</comment>
<keyword evidence="1" id="KW-0812">Transmembrane</keyword>
<dbReference type="Proteomes" id="UP001272716">
    <property type="component" value="Unassembled WGS sequence"/>
</dbReference>
<name>A0ABD5HYW7_BACTU</name>
<gene>
    <name evidence="2" type="ORF">BTTOUR_15655</name>
</gene>
<feature type="transmembrane region" description="Helical" evidence="1">
    <location>
        <begin position="9"/>
        <end position="31"/>
    </location>
</feature>
<evidence type="ECO:0000313" key="2">
    <source>
        <dbReference type="EMBL" id="MDW9210174.1"/>
    </source>
</evidence>
<proteinExistence type="predicted"/>
<dbReference type="AlphaFoldDB" id="A0ABD5HYW7"/>
<accession>A0ABD5HYW7</accession>
<evidence type="ECO:0000313" key="3">
    <source>
        <dbReference type="Proteomes" id="UP001272716"/>
    </source>
</evidence>
<keyword evidence="1" id="KW-0472">Membrane</keyword>
<dbReference type="EMBL" id="JAWQCK010000007">
    <property type="protein sequence ID" value="MDW9210174.1"/>
    <property type="molecule type" value="Genomic_DNA"/>
</dbReference>
<keyword evidence="1" id="KW-1133">Transmembrane helix</keyword>
<protein>
    <submittedName>
        <fullName evidence="2">Uncharacterized protein</fullName>
    </submittedName>
</protein>